<protein>
    <recommendedName>
        <fullName evidence="1 9">Tyrosine--tRNA ligase</fullName>
        <ecNumber evidence="1 9">6.1.1.1</ecNumber>
    </recommendedName>
    <alternativeName>
        <fullName evidence="7 9">Tyrosyl-tRNA synthetase</fullName>
    </alternativeName>
</protein>
<dbReference type="InterPro" id="IPR014729">
    <property type="entry name" value="Rossmann-like_a/b/a_fold"/>
</dbReference>
<dbReference type="EMBL" id="CH408158">
    <property type="protein sequence ID" value="EDK39441.2"/>
    <property type="molecule type" value="Genomic_DNA"/>
</dbReference>
<dbReference type="PANTHER" id="PTHR11766">
    <property type="entry name" value="TYROSYL-TRNA SYNTHETASE"/>
    <property type="match status" value="1"/>
</dbReference>
<keyword evidence="6 9" id="KW-0030">Aminoacyl-tRNA synthetase</keyword>
<dbReference type="VEuPathDB" id="FungiDB:PGUG_03540"/>
<dbReference type="Gene3D" id="3.40.50.620">
    <property type="entry name" value="HUPs"/>
    <property type="match status" value="1"/>
</dbReference>
<reference evidence="10 11" key="1">
    <citation type="journal article" date="2009" name="Nature">
        <title>Evolution of pathogenicity and sexual reproduction in eight Candida genomes.</title>
        <authorList>
            <person name="Butler G."/>
            <person name="Rasmussen M.D."/>
            <person name="Lin M.F."/>
            <person name="Santos M.A."/>
            <person name="Sakthikumar S."/>
            <person name="Munro C.A."/>
            <person name="Rheinbay E."/>
            <person name="Grabherr M."/>
            <person name="Forche A."/>
            <person name="Reedy J.L."/>
            <person name="Agrafioti I."/>
            <person name="Arnaud M.B."/>
            <person name="Bates S."/>
            <person name="Brown A.J."/>
            <person name="Brunke S."/>
            <person name="Costanzo M.C."/>
            <person name="Fitzpatrick D.A."/>
            <person name="de Groot P.W."/>
            <person name="Harris D."/>
            <person name="Hoyer L.L."/>
            <person name="Hube B."/>
            <person name="Klis F.M."/>
            <person name="Kodira C."/>
            <person name="Lennard N."/>
            <person name="Logue M.E."/>
            <person name="Martin R."/>
            <person name="Neiman A.M."/>
            <person name="Nikolaou E."/>
            <person name="Quail M.A."/>
            <person name="Quinn J."/>
            <person name="Santos M.C."/>
            <person name="Schmitzberger F.F."/>
            <person name="Sherlock G."/>
            <person name="Shah P."/>
            <person name="Silverstein K.A."/>
            <person name="Skrzypek M.S."/>
            <person name="Soll D."/>
            <person name="Staggs R."/>
            <person name="Stansfield I."/>
            <person name="Stumpf M.P."/>
            <person name="Sudbery P.E."/>
            <person name="Srikantha T."/>
            <person name="Zeng Q."/>
            <person name="Berman J."/>
            <person name="Berriman M."/>
            <person name="Heitman J."/>
            <person name="Gow N.A."/>
            <person name="Lorenz M.C."/>
            <person name="Birren B.W."/>
            <person name="Kellis M."/>
            <person name="Cuomo C.A."/>
        </authorList>
    </citation>
    <scope>NUCLEOTIDE SEQUENCE [LARGE SCALE GENOMIC DNA]</scope>
    <source>
        <strain evidence="11">ATCC 6260 / CBS 566 / DSM 6381 / JCM 1539 / NBRC 10279 / NRRL Y-324</strain>
    </source>
</reference>
<evidence type="ECO:0000256" key="4">
    <source>
        <dbReference type="ARBA" id="ARBA00022840"/>
    </source>
</evidence>
<comment type="catalytic activity">
    <reaction evidence="8 9">
        <text>tRNA(Tyr) + L-tyrosine + ATP = L-tyrosyl-tRNA(Tyr) + AMP + diphosphate + H(+)</text>
        <dbReference type="Rhea" id="RHEA:10220"/>
        <dbReference type="Rhea" id="RHEA-COMP:9706"/>
        <dbReference type="Rhea" id="RHEA-COMP:9707"/>
        <dbReference type="ChEBI" id="CHEBI:15378"/>
        <dbReference type="ChEBI" id="CHEBI:30616"/>
        <dbReference type="ChEBI" id="CHEBI:33019"/>
        <dbReference type="ChEBI" id="CHEBI:58315"/>
        <dbReference type="ChEBI" id="CHEBI:78442"/>
        <dbReference type="ChEBI" id="CHEBI:78536"/>
        <dbReference type="ChEBI" id="CHEBI:456215"/>
        <dbReference type="EC" id="6.1.1.1"/>
    </reaction>
</comment>
<dbReference type="STRING" id="294746.A5DJT9"/>
<dbReference type="InterPro" id="IPR002307">
    <property type="entry name" value="Tyr-tRNA-ligase"/>
</dbReference>
<dbReference type="GO" id="GO:0070184">
    <property type="term" value="P:mitochondrial tyrosyl-tRNA aminoacylation"/>
    <property type="evidence" value="ECO:0007669"/>
    <property type="project" value="EnsemblFungi"/>
</dbReference>
<comment type="similarity">
    <text evidence="9">Belongs to the class-I aminoacyl-tRNA synthetase family.</text>
</comment>
<dbReference type="KEGG" id="pgu:PGUG_03540"/>
<evidence type="ECO:0000256" key="2">
    <source>
        <dbReference type="ARBA" id="ARBA00022598"/>
    </source>
</evidence>
<name>A5DJT9_PICGU</name>
<dbReference type="GO" id="GO:0004831">
    <property type="term" value="F:tyrosine-tRNA ligase activity"/>
    <property type="evidence" value="ECO:0007669"/>
    <property type="project" value="UniProtKB-EC"/>
</dbReference>
<proteinExistence type="inferred from homology"/>
<dbReference type="PRINTS" id="PR01040">
    <property type="entry name" value="TRNASYNTHTYR"/>
</dbReference>
<dbReference type="NCBIfam" id="TIGR00234">
    <property type="entry name" value="tyrS"/>
    <property type="match status" value="1"/>
</dbReference>
<evidence type="ECO:0000256" key="1">
    <source>
        <dbReference type="ARBA" id="ARBA00013160"/>
    </source>
</evidence>
<dbReference type="GO" id="GO:0005524">
    <property type="term" value="F:ATP binding"/>
    <property type="evidence" value="ECO:0007669"/>
    <property type="project" value="UniProtKB-KW"/>
</dbReference>
<evidence type="ECO:0000256" key="6">
    <source>
        <dbReference type="ARBA" id="ARBA00023146"/>
    </source>
</evidence>
<dbReference type="OrthoDB" id="337870at2759"/>
<dbReference type="InterPro" id="IPR001412">
    <property type="entry name" value="aa-tRNA-synth_I_CS"/>
</dbReference>
<dbReference type="FunCoup" id="A5DJT9">
    <property type="interactions" value="678"/>
</dbReference>
<dbReference type="InParanoid" id="A5DJT9"/>
<dbReference type="AlphaFoldDB" id="A5DJT9"/>
<dbReference type="FunFam" id="1.10.240.10:FF:000001">
    <property type="entry name" value="Tyrosine--tRNA ligase"/>
    <property type="match status" value="1"/>
</dbReference>
<evidence type="ECO:0000313" key="10">
    <source>
        <dbReference type="EMBL" id="EDK39441.2"/>
    </source>
</evidence>
<dbReference type="eggNOG" id="KOG2623">
    <property type="taxonomic scope" value="Eukaryota"/>
</dbReference>
<dbReference type="Gene3D" id="1.10.240.10">
    <property type="entry name" value="Tyrosyl-Transfer RNA Synthetase"/>
    <property type="match status" value="1"/>
</dbReference>
<dbReference type="GO" id="GO:0005739">
    <property type="term" value="C:mitochondrion"/>
    <property type="evidence" value="ECO:0007669"/>
    <property type="project" value="EnsemblFungi"/>
</dbReference>
<dbReference type="Gene3D" id="3.10.290.10">
    <property type="entry name" value="RNA-binding S4 domain"/>
    <property type="match status" value="1"/>
</dbReference>
<keyword evidence="2 9" id="KW-0436">Ligase</keyword>
<dbReference type="PROSITE" id="PS00178">
    <property type="entry name" value="AA_TRNA_LIGASE_I"/>
    <property type="match status" value="1"/>
</dbReference>
<dbReference type="PANTHER" id="PTHR11766:SF0">
    <property type="entry name" value="TYROSINE--TRNA LIGASE, MITOCHONDRIAL"/>
    <property type="match status" value="1"/>
</dbReference>
<dbReference type="InterPro" id="IPR002305">
    <property type="entry name" value="aa-tRNA-synth_Ic"/>
</dbReference>
<dbReference type="InterPro" id="IPR036986">
    <property type="entry name" value="S4_RNA-bd_sf"/>
</dbReference>
<dbReference type="InterPro" id="IPR024088">
    <property type="entry name" value="Tyr-tRNA-ligase_bac-type"/>
</dbReference>
<evidence type="ECO:0000313" key="11">
    <source>
        <dbReference type="Proteomes" id="UP000001997"/>
    </source>
</evidence>
<evidence type="ECO:0000256" key="3">
    <source>
        <dbReference type="ARBA" id="ARBA00022741"/>
    </source>
</evidence>
<evidence type="ECO:0000256" key="5">
    <source>
        <dbReference type="ARBA" id="ARBA00022917"/>
    </source>
</evidence>
<evidence type="ECO:0000256" key="9">
    <source>
        <dbReference type="RuleBase" id="RU361234"/>
    </source>
</evidence>
<accession>A5DJT9</accession>
<dbReference type="EC" id="6.1.1.1" evidence="1 9"/>
<dbReference type="GO" id="GO:0005829">
    <property type="term" value="C:cytosol"/>
    <property type="evidence" value="ECO:0007669"/>
    <property type="project" value="TreeGrafter"/>
</dbReference>
<sequence length="604" mass="67592">MVFLLANCLVSVSANMFLTTCFPLFLLLFRPDRTTSPLGLFPASVMLMDMASFTSSLSRCDLCALPSHHENHESETIVPFSYIKMSKIARIGARPSKFLLRSTVQIRNQSQAATVEAPPDTIRIVPSLSDLTKPDRFESDLSTSLVRHLQSRYLIEGSTHEELFHLSEPGKSGQLKLYCGADPSAKSLHIGNLLPFMVMLHFRLRGYDVVGLIGGATGAVGDPSGRSKERAQIESDERADNVARIESQIRQFLNNGVEYARSRNYPFPGDVGKSVVRNNADWWKSIGMLDFLAKYGRHIRVTNMLARDSIQSRLSSQGGLGFNEFTYQVLQAYDFWELYKTEGVNLQIGGNDQWGNITAGIDLISRLHKLEPQTKERKDKNAYGITVPLLTTPSGEKFGKSAGNAVFIDPSITSPYQLYQYFIQTPDEIVGKLLKVFTLLPLHSVDEHILPDHEKDPGSRIAQRVLAREVVDLVHGVGVGDQMAYITSFLFPTPDQPFDDEISAAKLIENFKRSGILVHLDSTQVKFNDLKMSTLLSKVMNKSKTETKNLIKNGGIYLGLEREQLQDPDDVVLFDKENHLIDNKLLLVRSGKQNYYVVVIEDSD</sequence>
<dbReference type="SUPFAM" id="SSF52374">
    <property type="entry name" value="Nucleotidylyl transferase"/>
    <property type="match status" value="1"/>
</dbReference>
<dbReference type="Proteomes" id="UP000001997">
    <property type="component" value="Unassembled WGS sequence"/>
</dbReference>
<dbReference type="Pfam" id="PF00579">
    <property type="entry name" value="tRNA-synt_1b"/>
    <property type="match status" value="1"/>
</dbReference>
<dbReference type="OMA" id="FKLYCGA"/>
<gene>
    <name evidence="10" type="ORF">PGUG_03540</name>
</gene>
<keyword evidence="5 9" id="KW-0648">Protein biosynthesis</keyword>
<keyword evidence="11" id="KW-1185">Reference proteome</keyword>
<evidence type="ECO:0000256" key="7">
    <source>
        <dbReference type="ARBA" id="ARBA00033323"/>
    </source>
</evidence>
<dbReference type="HOGENOM" id="CLU_024003_0_0_1"/>
<evidence type="ECO:0000256" key="8">
    <source>
        <dbReference type="ARBA" id="ARBA00048248"/>
    </source>
</evidence>
<dbReference type="RefSeq" id="XP_001484158.2">
    <property type="nucleotide sequence ID" value="XM_001484108.1"/>
</dbReference>
<organism evidence="10 11">
    <name type="scientific">Meyerozyma guilliermondii (strain ATCC 6260 / CBS 566 / DSM 6381 / JCM 1539 / NBRC 10279 / NRRL Y-324)</name>
    <name type="common">Yeast</name>
    <name type="synonym">Candida guilliermondii</name>
    <dbReference type="NCBI Taxonomy" id="294746"/>
    <lineage>
        <taxon>Eukaryota</taxon>
        <taxon>Fungi</taxon>
        <taxon>Dikarya</taxon>
        <taxon>Ascomycota</taxon>
        <taxon>Saccharomycotina</taxon>
        <taxon>Pichiomycetes</taxon>
        <taxon>Debaryomycetaceae</taxon>
        <taxon>Meyerozyma</taxon>
    </lineage>
</organism>
<dbReference type="GO" id="GO:0003723">
    <property type="term" value="F:RNA binding"/>
    <property type="evidence" value="ECO:0007669"/>
    <property type="project" value="InterPro"/>
</dbReference>
<keyword evidence="3 9" id="KW-0547">Nucleotide-binding</keyword>
<dbReference type="GeneID" id="5125957"/>
<dbReference type="CDD" id="cd00805">
    <property type="entry name" value="TyrRS_core"/>
    <property type="match status" value="1"/>
</dbReference>
<keyword evidence="4 9" id="KW-0067">ATP-binding</keyword>